<accession>A0ABQ6N8A6</accession>
<gene>
    <name evidence="10" type="ORF">TeGR_g1244</name>
</gene>
<dbReference type="PROSITE" id="PS50092">
    <property type="entry name" value="TSP1"/>
    <property type="match status" value="1"/>
</dbReference>
<dbReference type="PANTHER" id="PTHR11474:SF126">
    <property type="entry name" value="TYROSINASE-LIKE PROTEIN TYR-1-RELATED"/>
    <property type="match status" value="1"/>
</dbReference>
<protein>
    <recommendedName>
        <fullName evidence="8 9">Tyrosinase copper-binding domain-containing protein</fullName>
    </recommendedName>
</protein>
<evidence type="ECO:0000256" key="3">
    <source>
        <dbReference type="ARBA" id="ARBA00022737"/>
    </source>
</evidence>
<dbReference type="NCBIfam" id="TIGR02232">
    <property type="entry name" value="myxo_disulf_rpt"/>
    <property type="match status" value="2"/>
</dbReference>
<evidence type="ECO:0000256" key="7">
    <source>
        <dbReference type="SAM" id="Phobius"/>
    </source>
</evidence>
<feature type="transmembrane region" description="Helical" evidence="7">
    <location>
        <begin position="92"/>
        <end position="113"/>
    </location>
</feature>
<reference evidence="10 11" key="1">
    <citation type="journal article" date="2023" name="Commun. Biol.">
        <title>Genome analysis of Parmales, the sister group of diatoms, reveals the evolutionary specialization of diatoms from phago-mixotrophs to photoautotrophs.</title>
        <authorList>
            <person name="Ban H."/>
            <person name="Sato S."/>
            <person name="Yoshikawa S."/>
            <person name="Yamada K."/>
            <person name="Nakamura Y."/>
            <person name="Ichinomiya M."/>
            <person name="Sato N."/>
            <person name="Blanc-Mathieu R."/>
            <person name="Endo H."/>
            <person name="Kuwata A."/>
            <person name="Ogata H."/>
        </authorList>
    </citation>
    <scope>NUCLEOTIDE SEQUENCE [LARGE SCALE GENOMIC DNA]</scope>
</reference>
<evidence type="ECO:0000313" key="10">
    <source>
        <dbReference type="EMBL" id="GMI43452.1"/>
    </source>
</evidence>
<keyword evidence="7" id="KW-0472">Membrane</keyword>
<evidence type="ECO:0000259" key="9">
    <source>
        <dbReference type="PROSITE" id="PS00498"/>
    </source>
</evidence>
<evidence type="ECO:0000313" key="11">
    <source>
        <dbReference type="Proteomes" id="UP001165060"/>
    </source>
</evidence>
<dbReference type="EMBL" id="BRYB01001126">
    <property type="protein sequence ID" value="GMI43452.1"/>
    <property type="molecule type" value="Genomic_DNA"/>
</dbReference>
<dbReference type="InterPro" id="IPR011936">
    <property type="entry name" value="Myxo_disulph_rpt"/>
</dbReference>
<evidence type="ECO:0000256" key="6">
    <source>
        <dbReference type="SAM" id="MobiDB-lite"/>
    </source>
</evidence>
<name>A0ABQ6N8A6_9STRA</name>
<dbReference type="Pfam" id="PF13948">
    <property type="entry name" value="DUF4215"/>
    <property type="match status" value="1"/>
</dbReference>
<proteinExistence type="predicted"/>
<feature type="region of interest" description="Disordered" evidence="6">
    <location>
        <begin position="1"/>
        <end position="37"/>
    </location>
</feature>
<keyword evidence="11" id="KW-1185">Reference proteome</keyword>
<dbReference type="PROSITE" id="PS00498">
    <property type="entry name" value="TYROSINASE_2"/>
    <property type="match status" value="1"/>
</dbReference>
<dbReference type="InterPro" id="IPR002227">
    <property type="entry name" value="Tyrosinase_Cu-bd"/>
</dbReference>
<dbReference type="SUPFAM" id="SSF48056">
    <property type="entry name" value="Di-copper centre-containing domain"/>
    <property type="match status" value="1"/>
</dbReference>
<dbReference type="PANTHER" id="PTHR11474">
    <property type="entry name" value="TYROSINASE FAMILY MEMBER"/>
    <property type="match status" value="1"/>
</dbReference>
<keyword evidence="2" id="KW-0732">Signal</keyword>
<keyword evidence="1" id="KW-0479">Metal-binding</keyword>
<dbReference type="InterPro" id="IPR000884">
    <property type="entry name" value="TSP1_rpt"/>
</dbReference>
<keyword evidence="4" id="KW-0186">Copper</keyword>
<keyword evidence="7" id="KW-0812">Transmembrane</keyword>
<evidence type="ECO:0000256" key="1">
    <source>
        <dbReference type="ARBA" id="ARBA00022723"/>
    </source>
</evidence>
<dbReference type="InterPro" id="IPR050316">
    <property type="entry name" value="Tyrosinase/Hemocyanin"/>
</dbReference>
<sequence>MFDRTAQPSAKNFPRNGQRGSVELGKRQTLSAGTSGVRMGGEHVINLDDISAEGQEAGRPERSYTHAISSAHATLHKTAERHHETQQNTMKMFLGIILAAGMLATFGIVFYQYTSDGSKVQGEVWLNKDAEPVGVAVAASRVSLDDQFQALASERRRLSSSGARSLEAAADSPQCAALRKTGDTLHKLFISGTKGEQFTCSVGQVSIDCAEGTAQMTCETGEVLAFNPDGERRLGHVVHPEGKSAGQVLADGSVQFEHGRKLWFWEFLAAIFGVSTAEGETTDTTESHPKEKVDCVTSDWDDWGFCVPGRWNTCWQTRDRDVLASPQHGGSGCGELEQERECDCAPACGNGKITLGEACDDYNHESGDGCSSTCEVEASYECATTQPGSASKYVDQPSVCKGKCGDGKVLLGEECDDGNLDDHDGCSSTCEIEPFYACTGDASTASTCSCQRVRRDWRSLSVEDKQLYIDAVNDLKEAGTYDQFVHIHAMSANEGYAHGTGGFLPWHRWFLFQYEEALRNQDAKYSCLAIPYWDWGEEADLCAARGGCANLNDMSEIINDFGGLGNAGVTSLSASDDHFPEGALTGADTAPTFGSSAQGAVGCLTTGPFANWIVPDHPNHGGNRCLSRSTSFSSAGTEGFTSATAMLVTILENPEYGETSGFRARVEGLPHANPHNLLGGHIRTFSSPSDPLFFSHHTYVDKLWSVWQDCHEWDKVSKQYIGESIYAGVNDRDDQRDAAVANRNYDHVDAPMPFFSQSADDSAPQCTHVGTFNGYTCLECVKYYDDWCAGSPVSGGNWDDTCSAQCSDKCAEYCGGGASLAEAKDLFAGWDPKDHPLGEVTPRNMHNIADPDWLGYSYEPDEYDRRILQGALSNSCSMGHSFWHTTDVSEARRTRYLEADRARRLESDSEVAGLFEIIYGYVEKVIAQESSDSIYLDGAAIELAALDSVVEKECLMLFKRNSIDGAKGTDLDVNTGADNGREGDDVPAFWRRWGMAEDFKAGATASVCEKYLK</sequence>
<feature type="domain" description="Tyrosinase copper-binding" evidence="8">
    <location>
        <begin position="498"/>
        <end position="515"/>
    </location>
</feature>
<dbReference type="InterPro" id="IPR008922">
    <property type="entry name" value="Di-copper_centre_dom_sf"/>
</dbReference>
<keyword evidence="3" id="KW-0677">Repeat</keyword>
<feature type="domain" description="Tyrosinase copper-binding" evidence="9">
    <location>
        <begin position="690"/>
        <end position="701"/>
    </location>
</feature>
<evidence type="ECO:0000256" key="4">
    <source>
        <dbReference type="ARBA" id="ARBA00023008"/>
    </source>
</evidence>
<evidence type="ECO:0000256" key="2">
    <source>
        <dbReference type="ARBA" id="ARBA00022729"/>
    </source>
</evidence>
<dbReference type="PROSITE" id="PS00497">
    <property type="entry name" value="TYROSINASE_1"/>
    <property type="match status" value="1"/>
</dbReference>
<evidence type="ECO:0000259" key="8">
    <source>
        <dbReference type="PROSITE" id="PS00497"/>
    </source>
</evidence>
<dbReference type="Pfam" id="PF00264">
    <property type="entry name" value="Tyrosinase"/>
    <property type="match status" value="1"/>
</dbReference>
<keyword evidence="7" id="KW-1133">Transmembrane helix</keyword>
<evidence type="ECO:0000256" key="5">
    <source>
        <dbReference type="ARBA" id="ARBA00023157"/>
    </source>
</evidence>
<keyword evidence="5" id="KW-1015">Disulfide bond</keyword>
<dbReference type="Gene3D" id="1.10.1280.10">
    <property type="entry name" value="Di-copper center containing domain from catechol oxidase"/>
    <property type="match status" value="1"/>
</dbReference>
<dbReference type="Proteomes" id="UP001165060">
    <property type="component" value="Unassembled WGS sequence"/>
</dbReference>
<dbReference type="PRINTS" id="PR00092">
    <property type="entry name" value="TYROSINASE"/>
</dbReference>
<comment type="caution">
    <text evidence="10">The sequence shown here is derived from an EMBL/GenBank/DDBJ whole genome shotgun (WGS) entry which is preliminary data.</text>
</comment>
<feature type="compositionally biased region" description="Polar residues" evidence="6">
    <location>
        <begin position="1"/>
        <end position="10"/>
    </location>
</feature>
<organism evidence="10 11">
    <name type="scientific">Tetraparma gracilis</name>
    <dbReference type="NCBI Taxonomy" id="2962635"/>
    <lineage>
        <taxon>Eukaryota</taxon>
        <taxon>Sar</taxon>
        <taxon>Stramenopiles</taxon>
        <taxon>Ochrophyta</taxon>
        <taxon>Bolidophyceae</taxon>
        <taxon>Parmales</taxon>
        <taxon>Triparmaceae</taxon>
        <taxon>Tetraparma</taxon>
    </lineage>
</organism>